<feature type="region of interest" description="Disordered" evidence="1">
    <location>
        <begin position="1"/>
        <end position="29"/>
    </location>
</feature>
<accession>A0A7W5B8P3</accession>
<proteinExistence type="predicted"/>
<sequence length="64" mass="7391">MGKKSRKHASQKPEEALPELMSVNHPPGKGVNSPEFKAFFGLYKKRKDYVDGLEYQIKIRNEWG</sequence>
<reference evidence="2 3" key="1">
    <citation type="submission" date="2020-08" db="EMBL/GenBank/DDBJ databases">
        <title>Genomic Encyclopedia of Type Strains, Phase III (KMG-III): the genomes of soil and plant-associated and newly described type strains.</title>
        <authorList>
            <person name="Whitman W."/>
        </authorList>
    </citation>
    <scope>NUCLEOTIDE SEQUENCE [LARGE SCALE GENOMIC DNA]</scope>
    <source>
        <strain evidence="2 3">CECT 8897</strain>
    </source>
</reference>
<organism evidence="2 3">
    <name type="scientific">Pseudoduganella violacea</name>
    <dbReference type="NCBI Taxonomy" id="1715466"/>
    <lineage>
        <taxon>Bacteria</taxon>
        <taxon>Pseudomonadati</taxon>
        <taxon>Pseudomonadota</taxon>
        <taxon>Betaproteobacteria</taxon>
        <taxon>Burkholderiales</taxon>
        <taxon>Oxalobacteraceae</taxon>
        <taxon>Telluria group</taxon>
        <taxon>Pseudoduganella</taxon>
    </lineage>
</organism>
<evidence type="ECO:0000256" key="1">
    <source>
        <dbReference type="SAM" id="MobiDB-lite"/>
    </source>
</evidence>
<evidence type="ECO:0000313" key="2">
    <source>
        <dbReference type="EMBL" id="MBB3117885.1"/>
    </source>
</evidence>
<gene>
    <name evidence="2" type="ORF">FHS03_000911</name>
</gene>
<feature type="compositionally biased region" description="Basic residues" evidence="1">
    <location>
        <begin position="1"/>
        <end position="10"/>
    </location>
</feature>
<dbReference type="AlphaFoldDB" id="A0A7W5B8P3"/>
<keyword evidence="3" id="KW-1185">Reference proteome</keyword>
<dbReference type="Proteomes" id="UP000541535">
    <property type="component" value="Unassembled WGS sequence"/>
</dbReference>
<evidence type="ECO:0000313" key="3">
    <source>
        <dbReference type="Proteomes" id="UP000541535"/>
    </source>
</evidence>
<protein>
    <submittedName>
        <fullName evidence="2">Uncharacterized protein</fullName>
    </submittedName>
</protein>
<dbReference type="RefSeq" id="WP_183439823.1">
    <property type="nucleotide sequence ID" value="NZ_JACHXD010000002.1"/>
</dbReference>
<comment type="caution">
    <text evidence="2">The sequence shown here is derived from an EMBL/GenBank/DDBJ whole genome shotgun (WGS) entry which is preliminary data.</text>
</comment>
<name>A0A7W5B8P3_9BURK</name>
<dbReference type="EMBL" id="JACHXD010000002">
    <property type="protein sequence ID" value="MBB3117885.1"/>
    <property type="molecule type" value="Genomic_DNA"/>
</dbReference>